<evidence type="ECO:0000256" key="5">
    <source>
        <dbReference type="SAM" id="MobiDB-lite"/>
    </source>
</evidence>
<dbReference type="EMBL" id="JAHESD010000010">
    <property type="protein sequence ID" value="MBT1702992.1"/>
    <property type="molecule type" value="Genomic_DNA"/>
</dbReference>
<evidence type="ECO:0000256" key="4">
    <source>
        <dbReference type="PROSITE-ProRule" id="PRU00473"/>
    </source>
</evidence>
<gene>
    <name evidence="8" type="ORF">KK060_06855</name>
</gene>
<dbReference type="Pfam" id="PF07676">
    <property type="entry name" value="PD40"/>
    <property type="match status" value="1"/>
</dbReference>
<dbReference type="Gene3D" id="2.60.120.560">
    <property type="entry name" value="Exo-inulinase, domain 1"/>
    <property type="match status" value="1"/>
</dbReference>
<dbReference type="Gene3D" id="2.120.10.30">
    <property type="entry name" value="TolB, C-terminal domain"/>
    <property type="match status" value="1"/>
</dbReference>
<evidence type="ECO:0000256" key="1">
    <source>
        <dbReference type="ARBA" id="ARBA00004442"/>
    </source>
</evidence>
<dbReference type="RefSeq" id="WP_254152962.1">
    <property type="nucleotide sequence ID" value="NZ_JAHESD010000010.1"/>
</dbReference>
<evidence type="ECO:0000259" key="7">
    <source>
        <dbReference type="PROSITE" id="PS51123"/>
    </source>
</evidence>
<dbReference type="InterPro" id="IPR011042">
    <property type="entry name" value="6-blade_b-propeller_TolB-like"/>
</dbReference>
<dbReference type="SUPFAM" id="SSF82171">
    <property type="entry name" value="DPP6 N-terminal domain-like"/>
    <property type="match status" value="1"/>
</dbReference>
<proteinExistence type="predicted"/>
<dbReference type="InterPro" id="IPR036737">
    <property type="entry name" value="OmpA-like_sf"/>
</dbReference>
<comment type="caution">
    <text evidence="8">The sequence shown here is derived from an EMBL/GenBank/DDBJ whole genome shotgun (WGS) entry which is preliminary data.</text>
</comment>
<evidence type="ECO:0000256" key="2">
    <source>
        <dbReference type="ARBA" id="ARBA00023136"/>
    </source>
</evidence>
<dbReference type="Pfam" id="PF00691">
    <property type="entry name" value="OmpA"/>
    <property type="match status" value="1"/>
</dbReference>
<feature type="chain" id="PRO_5045796307" evidence="6">
    <location>
        <begin position="18"/>
        <end position="687"/>
    </location>
</feature>
<dbReference type="Proteomes" id="UP000772618">
    <property type="component" value="Unassembled WGS sequence"/>
</dbReference>
<comment type="subcellular location">
    <subcellularLocation>
        <location evidence="1">Cell outer membrane</location>
    </subcellularLocation>
</comment>
<evidence type="ECO:0000256" key="6">
    <source>
        <dbReference type="SAM" id="SignalP"/>
    </source>
</evidence>
<evidence type="ECO:0000313" key="8">
    <source>
        <dbReference type="EMBL" id="MBT1702992.1"/>
    </source>
</evidence>
<reference evidence="8 9" key="1">
    <citation type="submission" date="2021-05" db="EMBL/GenBank/DDBJ databases">
        <title>A Polyphasic approach of four new species of the genus Ohtaekwangia: Ohtaekwangia histidinii sp. nov., Ohtaekwangia cretensis sp. nov., Ohtaekwangia indiensis sp. nov., Ohtaekwangia reichenbachii sp. nov. from diverse environment.</title>
        <authorList>
            <person name="Octaviana S."/>
        </authorList>
    </citation>
    <scope>NUCLEOTIDE SEQUENCE [LARGE SCALE GENOMIC DNA]</scope>
    <source>
        <strain evidence="8 9">PWU20</strain>
    </source>
</reference>
<keyword evidence="2 4" id="KW-0472">Membrane</keyword>
<keyword evidence="6" id="KW-0732">Signal</keyword>
<dbReference type="PROSITE" id="PS51123">
    <property type="entry name" value="OMPA_2"/>
    <property type="match status" value="1"/>
</dbReference>
<dbReference type="PRINTS" id="PR01021">
    <property type="entry name" value="OMPADOMAIN"/>
</dbReference>
<dbReference type="SUPFAM" id="SSF103088">
    <property type="entry name" value="OmpA-like"/>
    <property type="match status" value="1"/>
</dbReference>
<dbReference type="InterPro" id="IPR050330">
    <property type="entry name" value="Bact_OuterMem_StrucFunc"/>
</dbReference>
<dbReference type="CDD" id="cd07185">
    <property type="entry name" value="OmpA_C-like"/>
    <property type="match status" value="1"/>
</dbReference>
<feature type="region of interest" description="Disordered" evidence="5">
    <location>
        <begin position="655"/>
        <end position="674"/>
    </location>
</feature>
<feature type="signal peptide" evidence="6">
    <location>
        <begin position="1"/>
        <end position="17"/>
    </location>
</feature>
<sequence>MKNVFLFLVLACYYTHAQPVIIHETFDKNVYGWYEKDSEHHKLLIRNGKYYLEAPEGGWMTYFTPYIETQKDFSIQATFTQLDGLEDNGIGFVWGYDGKQSTNSFTFTSNGNYRIWTTDPLTKLKDVWQQTKLVKPKGEDNVLKLEQKKGTLYFYLNGKLLTTTPVFPWFGKHIGFVCYTKMKLLIDDFIFTHDIKINKPVESLAALEKENMGHAINTIYDEVSPKISADGKVLYFGRKHSPQNVGGVNDKEDIWMSEATANGWTKSVNLGPPLNSPSTNNLLSVSIDNNTLLFHTSYGFALKHRTDNGWSAPEDLGINFKNESQFLEGSLSADGKAIVFVAKLKSNAYYRQDKDERDIYVCLKKENGKWTSPIHTGKIINSSGDEYSPFLSADGRTLYFASNGRPGYGDADIFMTKRISDKWNQWSEPVNLGLGINTVGFDAYYTLPASGEYGYMVTNVKGYGLADIVRFKIPQDIKPDPVVLVTGRVLNARTQLPLSARITFDDLKTLKEIGEARSDPKTGEYSIALPSGKSYGYLAAAAGYLSVNENLELVHLEEYSELKKDLLLVPIEVGESIQLKNVFFEKSKPDLLPESFLELDRLVEILKENKTMEIQLEGHTDSVGDTGANLLLSKQRVDAVERYLVKKGIDDKRITGQGYGGSRPVAPSDTEENRQLNRRVEFKITRK</sequence>
<evidence type="ECO:0000256" key="3">
    <source>
        <dbReference type="ARBA" id="ARBA00023237"/>
    </source>
</evidence>
<feature type="domain" description="OmpA-like" evidence="7">
    <location>
        <begin position="573"/>
        <end position="687"/>
    </location>
</feature>
<accession>A0ABS5VNG4</accession>
<organism evidence="8 9">
    <name type="scientific">Chryseosolibacter indicus</name>
    <dbReference type="NCBI Taxonomy" id="2782351"/>
    <lineage>
        <taxon>Bacteria</taxon>
        <taxon>Pseudomonadati</taxon>
        <taxon>Bacteroidota</taxon>
        <taxon>Cytophagia</taxon>
        <taxon>Cytophagales</taxon>
        <taxon>Chryseotaleaceae</taxon>
        <taxon>Chryseosolibacter</taxon>
    </lineage>
</organism>
<name>A0ABS5VNG4_9BACT</name>
<dbReference type="PANTHER" id="PTHR30329">
    <property type="entry name" value="STATOR ELEMENT OF FLAGELLAR MOTOR COMPLEX"/>
    <property type="match status" value="1"/>
</dbReference>
<dbReference type="Gene3D" id="3.30.1330.60">
    <property type="entry name" value="OmpA-like domain"/>
    <property type="match status" value="1"/>
</dbReference>
<keyword evidence="3" id="KW-0998">Cell outer membrane</keyword>
<keyword evidence="9" id="KW-1185">Reference proteome</keyword>
<evidence type="ECO:0000313" key="9">
    <source>
        <dbReference type="Proteomes" id="UP000772618"/>
    </source>
</evidence>
<dbReference type="InterPro" id="IPR006665">
    <property type="entry name" value="OmpA-like"/>
</dbReference>
<protein>
    <submittedName>
        <fullName evidence="8">OmpA family protein</fullName>
    </submittedName>
</protein>
<dbReference type="PANTHER" id="PTHR30329:SF21">
    <property type="entry name" value="LIPOPROTEIN YIAD-RELATED"/>
    <property type="match status" value="1"/>
</dbReference>
<dbReference type="InterPro" id="IPR011659">
    <property type="entry name" value="WD40"/>
</dbReference>
<dbReference type="InterPro" id="IPR006664">
    <property type="entry name" value="OMP_bac"/>
</dbReference>